<evidence type="ECO:0000313" key="2">
    <source>
        <dbReference type="EMBL" id="ELU35521.1"/>
    </source>
</evidence>
<feature type="region of interest" description="Disordered" evidence="1">
    <location>
        <begin position="20"/>
        <end position="45"/>
    </location>
</feature>
<gene>
    <name evidence="2" type="ORF">AG1IA_10449</name>
</gene>
<organism evidence="2 3">
    <name type="scientific">Thanatephorus cucumeris (strain AG1-IA)</name>
    <name type="common">Rice sheath blight fungus</name>
    <name type="synonym">Rhizoctonia solani</name>
    <dbReference type="NCBI Taxonomy" id="983506"/>
    <lineage>
        <taxon>Eukaryota</taxon>
        <taxon>Fungi</taxon>
        <taxon>Dikarya</taxon>
        <taxon>Basidiomycota</taxon>
        <taxon>Agaricomycotina</taxon>
        <taxon>Agaricomycetes</taxon>
        <taxon>Cantharellales</taxon>
        <taxon>Ceratobasidiaceae</taxon>
        <taxon>Rhizoctonia</taxon>
        <taxon>Rhizoctonia solani AG-1</taxon>
    </lineage>
</organism>
<dbReference type="Proteomes" id="UP000011668">
    <property type="component" value="Unassembled WGS sequence"/>
</dbReference>
<evidence type="ECO:0000313" key="3">
    <source>
        <dbReference type="Proteomes" id="UP000011668"/>
    </source>
</evidence>
<keyword evidence="3" id="KW-1185">Reference proteome</keyword>
<sequence length="81" mass="9051">MIFGELKDLLVALNRCEEGTEGTKGRDEYELKESGKTSPDDTTDLSQMVRGAGFVLLTRLPLPSNCSTYSYLQDLPDARHR</sequence>
<feature type="compositionally biased region" description="Basic and acidic residues" evidence="1">
    <location>
        <begin position="20"/>
        <end position="39"/>
    </location>
</feature>
<reference evidence="2 3" key="1">
    <citation type="journal article" date="2013" name="Nat. Commun.">
        <title>The evolution and pathogenic mechanisms of the rice sheath blight pathogen.</title>
        <authorList>
            <person name="Zheng A."/>
            <person name="Lin R."/>
            <person name="Xu L."/>
            <person name="Qin P."/>
            <person name="Tang C."/>
            <person name="Ai P."/>
            <person name="Zhang D."/>
            <person name="Liu Y."/>
            <person name="Sun Z."/>
            <person name="Feng H."/>
            <person name="Wang Y."/>
            <person name="Chen Y."/>
            <person name="Liang X."/>
            <person name="Fu R."/>
            <person name="Li Q."/>
            <person name="Zhang J."/>
            <person name="Yu X."/>
            <person name="Xie Z."/>
            <person name="Ding L."/>
            <person name="Guan P."/>
            <person name="Tang J."/>
            <person name="Liang Y."/>
            <person name="Wang S."/>
            <person name="Deng Q."/>
            <person name="Li S."/>
            <person name="Zhu J."/>
            <person name="Wang L."/>
            <person name="Liu H."/>
            <person name="Li P."/>
        </authorList>
    </citation>
    <scope>NUCLEOTIDE SEQUENCE [LARGE SCALE GENOMIC DNA]</scope>
    <source>
        <strain evidence="3">AG-1 IA</strain>
    </source>
</reference>
<dbReference type="EMBL" id="AFRT01006297">
    <property type="protein sequence ID" value="ELU35521.1"/>
    <property type="molecule type" value="Genomic_DNA"/>
</dbReference>
<accession>L8WBH2</accession>
<name>L8WBH2_THACA</name>
<evidence type="ECO:0000256" key="1">
    <source>
        <dbReference type="SAM" id="MobiDB-lite"/>
    </source>
</evidence>
<comment type="caution">
    <text evidence="2">The sequence shown here is derived from an EMBL/GenBank/DDBJ whole genome shotgun (WGS) entry which is preliminary data.</text>
</comment>
<dbReference type="AlphaFoldDB" id="L8WBH2"/>
<dbReference type="HOGENOM" id="CLU_2575484_0_0_1"/>
<proteinExistence type="predicted"/>
<protein>
    <submittedName>
        <fullName evidence="2">Uncharacterized protein</fullName>
    </submittedName>
</protein>